<dbReference type="EMBL" id="CYZI01000021">
    <property type="protein sequence ID" value="CUO89097.1"/>
    <property type="molecule type" value="Genomic_DNA"/>
</dbReference>
<reference evidence="2 4" key="2">
    <citation type="journal article" date="2019" name="Nat. Commun.">
        <title>Gram positive-like bacteriocins with broad spectrum anti-Bacteroidales activity encoded on mobile elements of the human gut microbiota.</title>
        <authorList>
            <person name="Bechon N."/>
            <person name="Coyne M.J.Jr."/>
            <person name="Laclare-Mceneany V."/>
            <person name="Chatzidaki-Livanis M."/>
            <person name="Ghigo J.-M."/>
            <person name="Comstock L.E."/>
        </authorList>
    </citation>
    <scope>NUCLEOTIDE SEQUENCE [LARGE SCALE GENOMIC DNA]</scope>
    <source>
        <strain evidence="2 4">CL01T12C17</strain>
    </source>
</reference>
<dbReference type="AlphaFoldDB" id="A0A174IU39"/>
<evidence type="ECO:0000313" key="1">
    <source>
        <dbReference type="EMBL" id="CUO89097.1"/>
    </source>
</evidence>
<sequence>MYISHIKKTRIFRFLEYPRFLCYQRSLFRLSIYFLNGAFTTTAFSLRPRTSINISVPNAV</sequence>
<evidence type="ECO:0000313" key="3">
    <source>
        <dbReference type="Proteomes" id="UP000095333"/>
    </source>
</evidence>
<accession>A0A174IU39</accession>
<reference evidence="1 3" key="1">
    <citation type="submission" date="2015-09" db="EMBL/GenBank/DDBJ databases">
        <authorList>
            <consortium name="Pathogen Informatics"/>
        </authorList>
    </citation>
    <scope>NUCLEOTIDE SEQUENCE [LARGE SCALE GENOMIC DNA]</scope>
    <source>
        <strain evidence="1 3">2789STDY5834842</strain>
    </source>
</reference>
<proteinExistence type="predicted"/>
<evidence type="ECO:0000313" key="4">
    <source>
        <dbReference type="Proteomes" id="UP000408523"/>
    </source>
</evidence>
<dbReference type="EMBL" id="RWHZ01000047">
    <property type="protein sequence ID" value="TSE47653.1"/>
    <property type="molecule type" value="Genomic_DNA"/>
</dbReference>
<protein>
    <submittedName>
        <fullName evidence="1">Uncharacterized protein</fullName>
    </submittedName>
</protein>
<gene>
    <name evidence="2" type="ORF">EH214_03107</name>
    <name evidence="1" type="ORF">ERS852457_03008</name>
</gene>
<organism evidence="1 3">
    <name type="scientific">Phocaeicola vulgatus</name>
    <name type="common">Bacteroides vulgatus</name>
    <dbReference type="NCBI Taxonomy" id="821"/>
    <lineage>
        <taxon>Bacteria</taxon>
        <taxon>Pseudomonadati</taxon>
        <taxon>Bacteroidota</taxon>
        <taxon>Bacteroidia</taxon>
        <taxon>Bacteroidales</taxon>
        <taxon>Bacteroidaceae</taxon>
        <taxon>Phocaeicola</taxon>
    </lineage>
</organism>
<name>A0A174IU39_PHOVU</name>
<dbReference type="Proteomes" id="UP000408523">
    <property type="component" value="Unassembled WGS sequence"/>
</dbReference>
<dbReference type="Proteomes" id="UP000095333">
    <property type="component" value="Unassembled WGS sequence"/>
</dbReference>
<evidence type="ECO:0000313" key="2">
    <source>
        <dbReference type="EMBL" id="TSE47653.1"/>
    </source>
</evidence>